<proteinExistence type="predicted"/>
<comment type="caution">
    <text evidence="2">The sequence shown here is derived from an EMBL/GenBank/DDBJ whole genome shotgun (WGS) entry which is preliminary data.</text>
</comment>
<feature type="region of interest" description="Disordered" evidence="1">
    <location>
        <begin position="1"/>
        <end position="23"/>
    </location>
</feature>
<evidence type="ECO:0000313" key="3">
    <source>
        <dbReference type="Proteomes" id="UP000636709"/>
    </source>
</evidence>
<evidence type="ECO:0000256" key="1">
    <source>
        <dbReference type="SAM" id="MobiDB-lite"/>
    </source>
</evidence>
<sequence length="76" mass="8627">MSGPRRCGGRRPPAVVGDNGNGYVETDPTGRYGRVCTTVSLHSHWQTRKVLDFLLLIWRININHICLNEQPDILVR</sequence>
<organism evidence="2 3">
    <name type="scientific">Digitaria exilis</name>
    <dbReference type="NCBI Taxonomy" id="1010633"/>
    <lineage>
        <taxon>Eukaryota</taxon>
        <taxon>Viridiplantae</taxon>
        <taxon>Streptophyta</taxon>
        <taxon>Embryophyta</taxon>
        <taxon>Tracheophyta</taxon>
        <taxon>Spermatophyta</taxon>
        <taxon>Magnoliopsida</taxon>
        <taxon>Liliopsida</taxon>
        <taxon>Poales</taxon>
        <taxon>Poaceae</taxon>
        <taxon>PACMAD clade</taxon>
        <taxon>Panicoideae</taxon>
        <taxon>Panicodae</taxon>
        <taxon>Paniceae</taxon>
        <taxon>Anthephorinae</taxon>
        <taxon>Digitaria</taxon>
    </lineage>
</organism>
<protein>
    <submittedName>
        <fullName evidence="2">Uncharacterized protein</fullName>
    </submittedName>
</protein>
<evidence type="ECO:0000313" key="2">
    <source>
        <dbReference type="EMBL" id="KAF8706981.1"/>
    </source>
</evidence>
<name>A0A835EQZ5_9POAL</name>
<accession>A0A835EQZ5</accession>
<dbReference type="EMBL" id="JACEFO010001764">
    <property type="protein sequence ID" value="KAF8706981.1"/>
    <property type="molecule type" value="Genomic_DNA"/>
</dbReference>
<feature type="compositionally biased region" description="Low complexity" evidence="1">
    <location>
        <begin position="1"/>
        <end position="13"/>
    </location>
</feature>
<dbReference type="AlphaFoldDB" id="A0A835EQZ5"/>
<reference evidence="2" key="1">
    <citation type="submission" date="2020-07" db="EMBL/GenBank/DDBJ databases">
        <title>Genome sequence and genetic diversity analysis of an under-domesticated orphan crop, white fonio (Digitaria exilis).</title>
        <authorList>
            <person name="Bennetzen J.L."/>
            <person name="Chen S."/>
            <person name="Ma X."/>
            <person name="Wang X."/>
            <person name="Yssel A.E.J."/>
            <person name="Chaluvadi S.R."/>
            <person name="Johnson M."/>
            <person name="Gangashetty P."/>
            <person name="Hamidou F."/>
            <person name="Sanogo M.D."/>
            <person name="Zwaenepoel A."/>
            <person name="Wallace J."/>
            <person name="Van De Peer Y."/>
            <person name="Van Deynze A."/>
        </authorList>
    </citation>
    <scope>NUCLEOTIDE SEQUENCE</scope>
    <source>
        <tissue evidence="2">Leaves</tissue>
    </source>
</reference>
<dbReference type="Proteomes" id="UP000636709">
    <property type="component" value="Unassembled WGS sequence"/>
</dbReference>
<gene>
    <name evidence="2" type="ORF">HU200_030507</name>
</gene>
<keyword evidence="3" id="KW-1185">Reference proteome</keyword>